<dbReference type="GO" id="GO:0010230">
    <property type="term" value="P:alternative respiration"/>
    <property type="evidence" value="ECO:0007669"/>
    <property type="project" value="TreeGrafter"/>
</dbReference>
<keyword evidence="6 18" id="KW-0679">Respiratory chain</keyword>
<dbReference type="GO" id="GO:0098803">
    <property type="term" value="C:respiratory chain complex"/>
    <property type="evidence" value="ECO:0007669"/>
    <property type="project" value="UniProtKB-UniRule"/>
</dbReference>
<dbReference type="EC" id="1.10.3.11" evidence="18"/>
<comment type="similarity">
    <text evidence="3 18">Belongs to the alternative oxidase family.</text>
</comment>
<keyword evidence="12 20" id="KW-1133">Transmembrane helix</keyword>
<keyword evidence="16 18" id="KW-0472">Membrane</keyword>
<feature type="transmembrane region" description="Helical" evidence="20">
    <location>
        <begin position="550"/>
        <end position="570"/>
    </location>
</feature>
<keyword evidence="15" id="KW-0496">Mitochondrion</keyword>
<keyword evidence="13 18" id="KW-0560">Oxidoreductase</keyword>
<dbReference type="AlphaFoldDB" id="A0AAW1PU53"/>
<dbReference type="Pfam" id="PF01786">
    <property type="entry name" value="AOX"/>
    <property type="match status" value="2"/>
</dbReference>
<comment type="function">
    <text evidence="17">Catalyzes cyanide-resistant oxygen consumption. May increase respiration when the cytochrome respiratory pathway is restricted, or in response to low temperatures.</text>
</comment>
<feature type="region of interest" description="Disordered" evidence="19">
    <location>
        <begin position="87"/>
        <end position="109"/>
    </location>
</feature>
<dbReference type="GO" id="GO:0009916">
    <property type="term" value="F:alternative oxidase activity"/>
    <property type="evidence" value="ECO:0007669"/>
    <property type="project" value="UniProtKB-UniRule"/>
</dbReference>
<dbReference type="FunFam" id="1.20.1260.140:FF:000002">
    <property type="entry name" value="Alternative oxidase"/>
    <property type="match status" value="2"/>
</dbReference>
<feature type="compositionally biased region" description="Basic and acidic residues" evidence="19">
    <location>
        <begin position="451"/>
        <end position="466"/>
    </location>
</feature>
<evidence type="ECO:0000256" key="11">
    <source>
        <dbReference type="ARBA" id="ARBA00022982"/>
    </source>
</evidence>
<evidence type="ECO:0000256" key="18">
    <source>
        <dbReference type="RuleBase" id="RU003779"/>
    </source>
</evidence>
<comment type="cofactor">
    <cofactor evidence="18">
        <name>Fe cation</name>
        <dbReference type="ChEBI" id="CHEBI:24875"/>
    </cofactor>
    <text evidence="18">Binds 2 iron ions per subunit.</text>
</comment>
<evidence type="ECO:0000256" key="3">
    <source>
        <dbReference type="ARBA" id="ARBA00008388"/>
    </source>
</evidence>
<comment type="catalytic activity">
    <reaction evidence="1 18">
        <text>2 a ubiquinol + O2 = 2 a ubiquinone + 2 H2O</text>
        <dbReference type="Rhea" id="RHEA:30255"/>
        <dbReference type="Rhea" id="RHEA-COMP:9565"/>
        <dbReference type="Rhea" id="RHEA-COMP:9566"/>
        <dbReference type="ChEBI" id="CHEBI:15377"/>
        <dbReference type="ChEBI" id="CHEBI:15379"/>
        <dbReference type="ChEBI" id="CHEBI:16389"/>
        <dbReference type="ChEBI" id="CHEBI:17976"/>
        <dbReference type="EC" id="1.10.3.11"/>
    </reaction>
</comment>
<dbReference type="GO" id="GO:0106292">
    <property type="term" value="F:superoxide-generating NADPH oxidase activity"/>
    <property type="evidence" value="ECO:0007669"/>
    <property type="project" value="UniProtKB-ARBA"/>
</dbReference>
<evidence type="ECO:0000256" key="5">
    <source>
        <dbReference type="ARBA" id="ARBA00022448"/>
    </source>
</evidence>
<evidence type="ECO:0000256" key="20">
    <source>
        <dbReference type="SAM" id="Phobius"/>
    </source>
</evidence>
<evidence type="ECO:0000256" key="10">
    <source>
        <dbReference type="ARBA" id="ARBA00022946"/>
    </source>
</evidence>
<reference evidence="21 22" key="1">
    <citation type="journal article" date="2024" name="Nat. Commun.">
        <title>Phylogenomics reveals the evolutionary origins of lichenization in chlorophyte algae.</title>
        <authorList>
            <person name="Puginier C."/>
            <person name="Libourel C."/>
            <person name="Otte J."/>
            <person name="Skaloud P."/>
            <person name="Haon M."/>
            <person name="Grisel S."/>
            <person name="Petersen M."/>
            <person name="Berrin J.G."/>
            <person name="Delaux P.M."/>
            <person name="Dal Grande F."/>
            <person name="Keller J."/>
        </authorList>
    </citation>
    <scope>NUCLEOTIDE SEQUENCE [LARGE SCALE GENOMIC DNA]</scope>
    <source>
        <strain evidence="21 22">SAG 2043</strain>
    </source>
</reference>
<protein>
    <recommendedName>
        <fullName evidence="18">Ubiquinol oxidase</fullName>
        <ecNumber evidence="18">1.10.3.11</ecNumber>
    </recommendedName>
</protein>
<keyword evidence="22" id="KW-1185">Reference proteome</keyword>
<evidence type="ECO:0000256" key="19">
    <source>
        <dbReference type="SAM" id="MobiDB-lite"/>
    </source>
</evidence>
<evidence type="ECO:0000256" key="4">
    <source>
        <dbReference type="ARBA" id="ARBA00011748"/>
    </source>
</evidence>
<dbReference type="InterPro" id="IPR038659">
    <property type="entry name" value="AOX_sf"/>
</dbReference>
<dbReference type="EMBL" id="JALJOR010000008">
    <property type="protein sequence ID" value="KAK9813159.1"/>
    <property type="molecule type" value="Genomic_DNA"/>
</dbReference>
<evidence type="ECO:0000256" key="1">
    <source>
        <dbReference type="ARBA" id="ARBA00001192"/>
    </source>
</evidence>
<keyword evidence="7 18" id="KW-0812">Transmembrane</keyword>
<gene>
    <name evidence="21" type="ORF">WJX72_009972</name>
</gene>
<dbReference type="Gene3D" id="1.20.1260.140">
    <property type="entry name" value="Alternative oxidase"/>
    <property type="match status" value="2"/>
</dbReference>
<dbReference type="PANTHER" id="PTHR31803:SF3">
    <property type="entry name" value="ALTERNATIVE OXIDASE"/>
    <property type="match status" value="1"/>
</dbReference>
<evidence type="ECO:0000256" key="6">
    <source>
        <dbReference type="ARBA" id="ARBA00022660"/>
    </source>
</evidence>
<dbReference type="InterPro" id="IPR002680">
    <property type="entry name" value="AOX"/>
</dbReference>
<evidence type="ECO:0000256" key="8">
    <source>
        <dbReference type="ARBA" id="ARBA00022723"/>
    </source>
</evidence>
<dbReference type="Proteomes" id="UP001489004">
    <property type="component" value="Unassembled WGS sequence"/>
</dbReference>
<dbReference type="GO" id="GO:0046872">
    <property type="term" value="F:metal ion binding"/>
    <property type="evidence" value="ECO:0007669"/>
    <property type="project" value="UniProtKB-UniRule"/>
</dbReference>
<keyword evidence="10" id="KW-0809">Transit peptide</keyword>
<feature type="transmembrane region" description="Helical" evidence="20">
    <location>
        <begin position="608"/>
        <end position="631"/>
    </location>
</feature>
<feature type="transmembrane region" description="Helical" evidence="20">
    <location>
        <begin position="263"/>
        <end position="286"/>
    </location>
</feature>
<evidence type="ECO:0000256" key="2">
    <source>
        <dbReference type="ARBA" id="ARBA00004273"/>
    </source>
</evidence>
<dbReference type="GO" id="GO:0005743">
    <property type="term" value="C:mitochondrial inner membrane"/>
    <property type="evidence" value="ECO:0007669"/>
    <property type="project" value="UniProtKB-SubCell"/>
</dbReference>
<dbReference type="GO" id="GO:0102721">
    <property type="term" value="F:ubiquinol:oxygen oxidoreductase activity"/>
    <property type="evidence" value="ECO:0007669"/>
    <property type="project" value="UniProtKB-EC"/>
</dbReference>
<evidence type="ECO:0000256" key="16">
    <source>
        <dbReference type="ARBA" id="ARBA00023136"/>
    </source>
</evidence>
<comment type="subunit">
    <text evidence="4">Homodimer; disulfide-linked.</text>
</comment>
<keyword evidence="11 18" id="KW-0249">Electron transport</keyword>
<keyword evidence="9" id="KW-0999">Mitochondrion inner membrane</keyword>
<evidence type="ECO:0000256" key="9">
    <source>
        <dbReference type="ARBA" id="ARBA00022792"/>
    </source>
</evidence>
<proteinExistence type="inferred from homology"/>
<keyword evidence="5" id="KW-0813">Transport</keyword>
<feature type="transmembrane region" description="Helical" evidence="20">
    <location>
        <begin position="205"/>
        <end position="225"/>
    </location>
</feature>
<organism evidence="21 22">
    <name type="scientific">[Myrmecia] bisecta</name>
    <dbReference type="NCBI Taxonomy" id="41462"/>
    <lineage>
        <taxon>Eukaryota</taxon>
        <taxon>Viridiplantae</taxon>
        <taxon>Chlorophyta</taxon>
        <taxon>core chlorophytes</taxon>
        <taxon>Trebouxiophyceae</taxon>
        <taxon>Trebouxiales</taxon>
        <taxon>Trebouxiaceae</taxon>
        <taxon>Myrmecia</taxon>
    </lineage>
</organism>
<comment type="subcellular location">
    <subcellularLocation>
        <location evidence="2">Mitochondrion inner membrane</location>
    </subcellularLocation>
</comment>
<dbReference type="CDD" id="cd01053">
    <property type="entry name" value="AOX"/>
    <property type="match status" value="2"/>
</dbReference>
<evidence type="ECO:0000313" key="22">
    <source>
        <dbReference type="Proteomes" id="UP001489004"/>
    </source>
</evidence>
<feature type="region of interest" description="Disordered" evidence="19">
    <location>
        <begin position="431"/>
        <end position="470"/>
    </location>
</feature>
<evidence type="ECO:0000256" key="12">
    <source>
        <dbReference type="ARBA" id="ARBA00022989"/>
    </source>
</evidence>
<evidence type="ECO:0000256" key="17">
    <source>
        <dbReference type="ARBA" id="ARBA00025285"/>
    </source>
</evidence>
<accession>A0AAW1PU53</accession>
<evidence type="ECO:0000256" key="13">
    <source>
        <dbReference type="ARBA" id="ARBA00023002"/>
    </source>
</evidence>
<evidence type="ECO:0000256" key="14">
    <source>
        <dbReference type="ARBA" id="ARBA00023004"/>
    </source>
</evidence>
<evidence type="ECO:0000256" key="15">
    <source>
        <dbReference type="ARBA" id="ARBA00023128"/>
    </source>
</evidence>
<comment type="caution">
    <text evidence="21">The sequence shown here is derived from an EMBL/GenBank/DDBJ whole genome shotgun (WGS) entry which is preliminary data.</text>
</comment>
<evidence type="ECO:0000313" key="21">
    <source>
        <dbReference type="EMBL" id="KAK9813159.1"/>
    </source>
</evidence>
<name>A0AAW1PU53_9CHLO</name>
<dbReference type="PANTHER" id="PTHR31803">
    <property type="entry name" value="ALTERNATIVE OXIDASE"/>
    <property type="match status" value="1"/>
</dbReference>
<keyword evidence="14 18" id="KW-0408">Iron</keyword>
<sequence>MRTTSRCTPSRSCQQDAQCCCSGLFIARPTTPTRPGYIRVVTLATWSLPNSSTDSSIVLPSRMFARSGLRLAETMLCRQPISFSTAPLQQAQAKPESDSEGDSVNESERVVDPEVLNDPKKTYAGGFIAPHPGLKDDVSKSAQDYLLFHPVYTKEYVESVVPKHKPPQLLRERIGYRVCQFARTSFDYFTGYGPNMDEKKFLRRFIFLETIAGVPGMVGGMLRHLQSLRLMRRDNGWIHTLLEEAENERMHLLTFLKLRQPGWFFRMTVMGAQGVFSNIYFLSYILSPRVCHAFVGYLEEEAVRTYSHAIKDLEAGKLPEWTNMPAPDIAIDYWKLGKDANMRDLLLAAACDNLIVWDLSDARPSGHMKLVGMRAECSVPNSSPNSSITLSSRMFARSGLRLAEAVLCRARLAATPSQLFVPSQPISLLTAPRQQAQAKPENDSEGESVNESERVVDPATPDDPKKTYAGGYIAPHPGLKDDVSTPDQDYFLSHPIYTKDYVESVVPKHKPPQLLRERIGYRVCQFARTSFDYFTGYGPNMDEKKFLRRFIFLETIAGVPGMVGGMLRHLQSLRLMRRDNGWIHTLLEEAENERMHLLTFLKLREPKWLFRMTVLGAQGVFCNIYFLSYILSPRVCHAFVGYLEEEAVRTYTHAIQDLEAGKLPKWTNMPAPDIAIDYWKLGKDANMRDLLLAVRADEACHSHVNHTFSDIKPDERNPFAGHKGGLMV</sequence>
<keyword evidence="8 18" id="KW-0479">Metal-binding</keyword>
<evidence type="ECO:0000256" key="7">
    <source>
        <dbReference type="ARBA" id="ARBA00022692"/>
    </source>
</evidence>